<evidence type="ECO:0000256" key="1">
    <source>
        <dbReference type="SAM" id="SignalP"/>
    </source>
</evidence>
<comment type="caution">
    <text evidence="2">The sequence shown here is derived from an EMBL/GenBank/DDBJ whole genome shotgun (WGS) entry which is preliminary data.</text>
</comment>
<organism evidence="2 3">
    <name type="scientific">Mizuhopecten yessoensis</name>
    <name type="common">Japanese scallop</name>
    <name type="synonym">Patinopecten yessoensis</name>
    <dbReference type="NCBI Taxonomy" id="6573"/>
    <lineage>
        <taxon>Eukaryota</taxon>
        <taxon>Metazoa</taxon>
        <taxon>Spiralia</taxon>
        <taxon>Lophotrochozoa</taxon>
        <taxon>Mollusca</taxon>
        <taxon>Bivalvia</taxon>
        <taxon>Autobranchia</taxon>
        <taxon>Pteriomorphia</taxon>
        <taxon>Pectinida</taxon>
        <taxon>Pectinoidea</taxon>
        <taxon>Pectinidae</taxon>
        <taxon>Mizuhopecten</taxon>
    </lineage>
</organism>
<feature type="signal peptide" evidence="1">
    <location>
        <begin position="1"/>
        <end position="30"/>
    </location>
</feature>
<reference evidence="2 3" key="1">
    <citation type="journal article" date="2017" name="Nat. Ecol. Evol.">
        <title>Scallop genome provides insights into evolution of bilaterian karyotype and development.</title>
        <authorList>
            <person name="Wang S."/>
            <person name="Zhang J."/>
            <person name="Jiao W."/>
            <person name="Li J."/>
            <person name="Xun X."/>
            <person name="Sun Y."/>
            <person name="Guo X."/>
            <person name="Huan P."/>
            <person name="Dong B."/>
            <person name="Zhang L."/>
            <person name="Hu X."/>
            <person name="Sun X."/>
            <person name="Wang J."/>
            <person name="Zhao C."/>
            <person name="Wang Y."/>
            <person name="Wang D."/>
            <person name="Huang X."/>
            <person name="Wang R."/>
            <person name="Lv J."/>
            <person name="Li Y."/>
            <person name="Zhang Z."/>
            <person name="Liu B."/>
            <person name="Lu W."/>
            <person name="Hui Y."/>
            <person name="Liang J."/>
            <person name="Zhou Z."/>
            <person name="Hou R."/>
            <person name="Li X."/>
            <person name="Liu Y."/>
            <person name="Li H."/>
            <person name="Ning X."/>
            <person name="Lin Y."/>
            <person name="Zhao L."/>
            <person name="Xing Q."/>
            <person name="Dou J."/>
            <person name="Li Y."/>
            <person name="Mao J."/>
            <person name="Guo H."/>
            <person name="Dou H."/>
            <person name="Li T."/>
            <person name="Mu C."/>
            <person name="Jiang W."/>
            <person name="Fu Q."/>
            <person name="Fu X."/>
            <person name="Miao Y."/>
            <person name="Liu J."/>
            <person name="Yu Q."/>
            <person name="Li R."/>
            <person name="Liao H."/>
            <person name="Li X."/>
            <person name="Kong Y."/>
            <person name="Jiang Z."/>
            <person name="Chourrout D."/>
            <person name="Li R."/>
            <person name="Bao Z."/>
        </authorList>
    </citation>
    <scope>NUCLEOTIDE SEQUENCE [LARGE SCALE GENOMIC DNA]</scope>
    <source>
        <strain evidence="2 3">PY_sf001</strain>
    </source>
</reference>
<name>A0A210PSK0_MIZYE</name>
<evidence type="ECO:0000313" key="2">
    <source>
        <dbReference type="EMBL" id="OWF39461.1"/>
    </source>
</evidence>
<sequence>MFHWYQLQVRMKGTLITLVLLVTMIVCGHAKSTTESTTGQSLQHECWSHCRTYFEECKLFYKCFIHTMEEERRPCAVYCTEKSDECYRRCVAK</sequence>
<dbReference type="AlphaFoldDB" id="A0A210PSK0"/>
<feature type="chain" id="PRO_5012465264" evidence="1">
    <location>
        <begin position="31"/>
        <end position="93"/>
    </location>
</feature>
<keyword evidence="1" id="KW-0732">Signal</keyword>
<dbReference type="EMBL" id="NEDP02005525">
    <property type="protein sequence ID" value="OWF39461.1"/>
    <property type="molecule type" value="Genomic_DNA"/>
</dbReference>
<proteinExistence type="predicted"/>
<evidence type="ECO:0000313" key="3">
    <source>
        <dbReference type="Proteomes" id="UP000242188"/>
    </source>
</evidence>
<protein>
    <submittedName>
        <fullName evidence="2">Uncharacterized protein</fullName>
    </submittedName>
</protein>
<keyword evidence="3" id="KW-1185">Reference proteome</keyword>
<accession>A0A210PSK0</accession>
<dbReference type="Proteomes" id="UP000242188">
    <property type="component" value="Unassembled WGS sequence"/>
</dbReference>
<gene>
    <name evidence="2" type="ORF">KP79_PYT19861</name>
</gene>